<keyword evidence="2" id="KW-1185">Reference proteome</keyword>
<evidence type="ECO:0008006" key="3">
    <source>
        <dbReference type="Google" id="ProtNLM"/>
    </source>
</evidence>
<sequence length="174" mass="18434">MSSGSSGLTNGSSSRAYNLTFEIEPPASVRPGVAFTLPVVVAVRPIGLASNNPTQQLVAGASLLDETGARSPTRLTGNLTDSVRSQAGNTNNGYACFRPLRIPSPGRYRLRIMVAADSYNGTVTSEFVDSRVIQVHAEAAVSQHPTAVQISRLQRLVRENIGISAGDIAAWQQL</sequence>
<accession>A0A0U5FZ52</accession>
<organism evidence="1 2">
    <name type="scientific">Aspergillus calidoustus</name>
    <dbReference type="NCBI Taxonomy" id="454130"/>
    <lineage>
        <taxon>Eukaryota</taxon>
        <taxon>Fungi</taxon>
        <taxon>Dikarya</taxon>
        <taxon>Ascomycota</taxon>
        <taxon>Pezizomycotina</taxon>
        <taxon>Eurotiomycetes</taxon>
        <taxon>Eurotiomycetidae</taxon>
        <taxon>Eurotiales</taxon>
        <taxon>Aspergillaceae</taxon>
        <taxon>Aspergillus</taxon>
        <taxon>Aspergillus subgen. Nidulantes</taxon>
    </lineage>
</organism>
<dbReference type="OrthoDB" id="4493718at2759"/>
<reference evidence="2" key="1">
    <citation type="journal article" date="2016" name="Genome Announc.">
        <title>Draft genome sequences of fungus Aspergillus calidoustus.</title>
        <authorList>
            <person name="Horn F."/>
            <person name="Linde J."/>
            <person name="Mattern D.J."/>
            <person name="Walther G."/>
            <person name="Guthke R."/>
            <person name="Scherlach K."/>
            <person name="Martin K."/>
            <person name="Brakhage A.A."/>
            <person name="Petzke L."/>
            <person name="Valiante V."/>
        </authorList>
    </citation>
    <scope>NUCLEOTIDE SEQUENCE [LARGE SCALE GENOMIC DNA]</scope>
    <source>
        <strain evidence="2">SF006504</strain>
    </source>
</reference>
<protein>
    <recommendedName>
        <fullName evidence="3">Velvet domain-containing protein</fullName>
    </recommendedName>
</protein>
<proteinExistence type="predicted"/>
<evidence type="ECO:0000313" key="1">
    <source>
        <dbReference type="EMBL" id="CEL04832.1"/>
    </source>
</evidence>
<name>A0A0U5FZ52_ASPCI</name>
<dbReference type="AlphaFoldDB" id="A0A0U5FZ52"/>
<dbReference type="OMA" id="RTDNAMS"/>
<evidence type="ECO:0000313" key="2">
    <source>
        <dbReference type="Proteomes" id="UP000054771"/>
    </source>
</evidence>
<dbReference type="Proteomes" id="UP000054771">
    <property type="component" value="Unassembled WGS sequence"/>
</dbReference>
<gene>
    <name evidence="1" type="ORF">ASPCAL05956</name>
</gene>
<dbReference type="EMBL" id="CDMC01000004">
    <property type="protein sequence ID" value="CEL04832.1"/>
    <property type="molecule type" value="Genomic_DNA"/>
</dbReference>